<gene>
    <name evidence="2" type="ORF">FHETE_953</name>
</gene>
<dbReference type="GO" id="GO:0030170">
    <property type="term" value="F:pyridoxal phosphate binding"/>
    <property type="evidence" value="ECO:0007669"/>
    <property type="project" value="InterPro"/>
</dbReference>
<evidence type="ECO:0000313" key="3">
    <source>
        <dbReference type="Proteomes" id="UP000567885"/>
    </source>
</evidence>
<dbReference type="SUPFAM" id="SSF53383">
    <property type="entry name" value="PLP-dependent transferases"/>
    <property type="match status" value="1"/>
</dbReference>
<dbReference type="Pfam" id="PF00155">
    <property type="entry name" value="Aminotran_1_2"/>
    <property type="match status" value="1"/>
</dbReference>
<dbReference type="Gene3D" id="3.40.640.10">
    <property type="entry name" value="Type I PLP-dependent aspartate aminotransferase-like (Major domain)"/>
    <property type="match status" value="1"/>
</dbReference>
<dbReference type="AlphaFoldDB" id="A0A8H5U0X2"/>
<name>A0A8H5U0X2_FUSHE</name>
<keyword evidence="2" id="KW-0808">Transferase</keyword>
<organism evidence="2 3">
    <name type="scientific">Fusarium heterosporum</name>
    <dbReference type="NCBI Taxonomy" id="42747"/>
    <lineage>
        <taxon>Eukaryota</taxon>
        <taxon>Fungi</taxon>
        <taxon>Dikarya</taxon>
        <taxon>Ascomycota</taxon>
        <taxon>Pezizomycotina</taxon>
        <taxon>Sordariomycetes</taxon>
        <taxon>Hypocreomycetidae</taxon>
        <taxon>Hypocreales</taxon>
        <taxon>Nectriaceae</taxon>
        <taxon>Fusarium</taxon>
        <taxon>Fusarium heterosporum species complex</taxon>
    </lineage>
</organism>
<keyword evidence="2" id="KW-0032">Aminotransferase</keyword>
<reference evidence="2 3" key="1">
    <citation type="submission" date="2020-05" db="EMBL/GenBank/DDBJ databases">
        <title>Identification and distribution of gene clusters putatively required for synthesis of sphingolipid metabolism inhibitors in phylogenetically diverse species of the filamentous fungus Fusarium.</title>
        <authorList>
            <person name="Kim H.-S."/>
            <person name="Busman M."/>
            <person name="Brown D.W."/>
            <person name="Divon H."/>
            <person name="Uhlig S."/>
            <person name="Proctor R.H."/>
        </authorList>
    </citation>
    <scope>NUCLEOTIDE SEQUENCE [LARGE SCALE GENOMIC DNA]</scope>
    <source>
        <strain evidence="2 3">NRRL 20693</strain>
    </source>
</reference>
<dbReference type="PANTHER" id="PTHR42858">
    <property type="entry name" value="AMINOTRANSFERASE"/>
    <property type="match status" value="1"/>
</dbReference>
<evidence type="ECO:0000313" key="2">
    <source>
        <dbReference type="EMBL" id="KAF5679212.1"/>
    </source>
</evidence>
<evidence type="ECO:0000259" key="1">
    <source>
        <dbReference type="Pfam" id="PF00155"/>
    </source>
</evidence>
<dbReference type="PANTHER" id="PTHR42858:SF1">
    <property type="entry name" value="LD15494P"/>
    <property type="match status" value="1"/>
</dbReference>
<dbReference type="OrthoDB" id="7042322at2759"/>
<dbReference type="InterPro" id="IPR015421">
    <property type="entry name" value="PyrdxlP-dep_Trfase_major"/>
</dbReference>
<proteinExistence type="predicted"/>
<accession>A0A8H5U0X2</accession>
<dbReference type="InterPro" id="IPR015424">
    <property type="entry name" value="PyrdxlP-dep_Trfase"/>
</dbReference>
<dbReference type="Proteomes" id="UP000567885">
    <property type="component" value="Unassembled WGS sequence"/>
</dbReference>
<protein>
    <submittedName>
        <fullName evidence="2">Aminotransferase</fullName>
    </submittedName>
</protein>
<sequence length="440" mass="48599">MPSFINLQLGWPSPSLFPTSQILSGATNILQSQEKVASALIYGPDAGYEPLRRNIASWLSSSYSLSDATTAERICVTNGASASLHNILAKFSEPGYTRRIWMIEPSYFLACPIFADNGFEGRLRGVPEDDEGLDIEFLRNAIAQVETDTSHPSSPNLKTSTTSGKTMSLRRRQQIVRLAREFDALVITDDVYDVLRWPEIEGEDQDKLGTIPPRIVDVDRMLDGGPKDEWGNAASNGSFSKIIAPGVRTGWVEGTPKFVLSLSELGANKSGGCPSHLTATFIDEMLASGQLQTHIKDVLIPTYRSRYYALRKAIQDHLVPLGFHTTTSIPYDESFGSDVESNRECVAVAGGYFTYVRVPDDLPISPERLAALSLEECNMKFAFGAMMAVEGDKSSVERGEQGFSRAIRLCWAWHSEKEIIEGIKRLATLVKEMHAGKHRE</sequence>
<dbReference type="InterPro" id="IPR004839">
    <property type="entry name" value="Aminotransferase_I/II_large"/>
</dbReference>
<dbReference type="EMBL" id="JAAGWQ010000013">
    <property type="protein sequence ID" value="KAF5679212.1"/>
    <property type="molecule type" value="Genomic_DNA"/>
</dbReference>
<feature type="domain" description="Aminotransferase class I/classII large" evidence="1">
    <location>
        <begin position="38"/>
        <end position="327"/>
    </location>
</feature>
<dbReference type="Gene3D" id="3.90.1150.10">
    <property type="entry name" value="Aspartate Aminotransferase, domain 1"/>
    <property type="match status" value="1"/>
</dbReference>
<dbReference type="GO" id="GO:0047536">
    <property type="term" value="F:2-aminoadipate transaminase activity"/>
    <property type="evidence" value="ECO:0007669"/>
    <property type="project" value="TreeGrafter"/>
</dbReference>
<comment type="caution">
    <text evidence="2">The sequence shown here is derived from an EMBL/GenBank/DDBJ whole genome shotgun (WGS) entry which is preliminary data.</text>
</comment>
<dbReference type="InterPro" id="IPR015422">
    <property type="entry name" value="PyrdxlP-dep_Trfase_small"/>
</dbReference>
<dbReference type="CDD" id="cd00609">
    <property type="entry name" value="AAT_like"/>
    <property type="match status" value="1"/>
</dbReference>
<keyword evidence="3" id="KW-1185">Reference proteome</keyword>